<gene>
    <name evidence="1" type="ORF">CBA19CS22_37715</name>
</gene>
<comment type="caution">
    <text evidence="1">The sequence shown here is derived from an EMBL/GenBank/DDBJ whole genome shotgun (WGS) entry which is preliminary data.</text>
</comment>
<reference evidence="1" key="1">
    <citation type="submission" date="2021-09" db="EMBL/GenBank/DDBJ databases">
        <title>Isolation and characterization of 3-chlorobenzoate degrading bacteria from soils in Shizuoka.</title>
        <authorList>
            <person name="Ifat A."/>
            <person name="Ogawa N."/>
            <person name="Kimbara K."/>
            <person name="Moriuchi R."/>
            <person name="Dohra H."/>
            <person name="Shintani M."/>
        </authorList>
    </citation>
    <scope>NUCLEOTIDE SEQUENCE</scope>
    <source>
        <strain evidence="1">19CS2-2</strain>
    </source>
</reference>
<dbReference type="EMBL" id="BPUR01000041">
    <property type="protein sequence ID" value="GJH22407.1"/>
    <property type="molecule type" value="Genomic_DNA"/>
</dbReference>
<keyword evidence="2" id="KW-1185">Reference proteome</keyword>
<name>A0ACB5R5B8_9BURK</name>
<proteinExistence type="predicted"/>
<organism evidence="1 2">
    <name type="scientific">Caballeronia novacaledonica</name>
    <dbReference type="NCBI Taxonomy" id="1544861"/>
    <lineage>
        <taxon>Bacteria</taxon>
        <taxon>Pseudomonadati</taxon>
        <taxon>Pseudomonadota</taxon>
        <taxon>Betaproteobacteria</taxon>
        <taxon>Burkholderiales</taxon>
        <taxon>Burkholderiaceae</taxon>
        <taxon>Caballeronia</taxon>
    </lineage>
</organism>
<protein>
    <submittedName>
        <fullName evidence="1">Uncharacterized protein</fullName>
    </submittedName>
</protein>
<sequence>MSDANAPDGAQAALATSDAPTDAPKVAKPAKAAKTTALPDSVTLAAPHGFYDEAGDLQAWLAGEVVTAKADIKLLIERGARLLGINGEQG</sequence>
<evidence type="ECO:0000313" key="2">
    <source>
        <dbReference type="Proteomes" id="UP001055013"/>
    </source>
</evidence>
<evidence type="ECO:0000313" key="1">
    <source>
        <dbReference type="EMBL" id="GJH22407.1"/>
    </source>
</evidence>
<dbReference type="Proteomes" id="UP001055013">
    <property type="component" value="Unassembled WGS sequence"/>
</dbReference>
<accession>A0ACB5R5B8</accession>